<accession>A0A5B7CMR2</accession>
<comment type="caution">
    <text evidence="1">The sequence shown here is derived from an EMBL/GenBank/DDBJ whole genome shotgun (WGS) entry which is preliminary data.</text>
</comment>
<name>A0A5B7CMR2_PORTR</name>
<proteinExistence type="predicted"/>
<gene>
    <name evidence="1" type="ORF">E2C01_003561</name>
</gene>
<protein>
    <submittedName>
        <fullName evidence="1">Uncharacterized protein</fullName>
    </submittedName>
</protein>
<organism evidence="1 2">
    <name type="scientific">Portunus trituberculatus</name>
    <name type="common">Swimming crab</name>
    <name type="synonym">Neptunus trituberculatus</name>
    <dbReference type="NCBI Taxonomy" id="210409"/>
    <lineage>
        <taxon>Eukaryota</taxon>
        <taxon>Metazoa</taxon>
        <taxon>Ecdysozoa</taxon>
        <taxon>Arthropoda</taxon>
        <taxon>Crustacea</taxon>
        <taxon>Multicrustacea</taxon>
        <taxon>Malacostraca</taxon>
        <taxon>Eumalacostraca</taxon>
        <taxon>Eucarida</taxon>
        <taxon>Decapoda</taxon>
        <taxon>Pleocyemata</taxon>
        <taxon>Brachyura</taxon>
        <taxon>Eubrachyura</taxon>
        <taxon>Portunoidea</taxon>
        <taxon>Portunidae</taxon>
        <taxon>Portuninae</taxon>
        <taxon>Portunus</taxon>
    </lineage>
</organism>
<reference evidence="1 2" key="1">
    <citation type="submission" date="2019-05" db="EMBL/GenBank/DDBJ databases">
        <title>Another draft genome of Portunus trituberculatus and its Hox gene families provides insights of decapod evolution.</title>
        <authorList>
            <person name="Jeong J.-H."/>
            <person name="Song I."/>
            <person name="Kim S."/>
            <person name="Choi T."/>
            <person name="Kim D."/>
            <person name="Ryu S."/>
            <person name="Kim W."/>
        </authorList>
    </citation>
    <scope>NUCLEOTIDE SEQUENCE [LARGE SCALE GENOMIC DNA]</scope>
    <source>
        <tissue evidence="1">Muscle</tissue>
    </source>
</reference>
<dbReference type="Proteomes" id="UP000324222">
    <property type="component" value="Unassembled WGS sequence"/>
</dbReference>
<dbReference type="EMBL" id="VSRR010000136">
    <property type="protein sequence ID" value="MPC10917.1"/>
    <property type="molecule type" value="Genomic_DNA"/>
</dbReference>
<keyword evidence="2" id="KW-1185">Reference proteome</keyword>
<evidence type="ECO:0000313" key="2">
    <source>
        <dbReference type="Proteomes" id="UP000324222"/>
    </source>
</evidence>
<dbReference type="AlphaFoldDB" id="A0A5B7CMR2"/>
<evidence type="ECO:0000313" key="1">
    <source>
        <dbReference type="EMBL" id="MPC10917.1"/>
    </source>
</evidence>
<sequence length="42" mass="4795">MLQKLIHKKLKEVSRHLGSIPCRKAVRPGDISVTQRLMLESP</sequence>